<reference evidence="3" key="2">
    <citation type="journal article" date="2018" name="BMC Genomics">
        <title>A manually annotated Actinidia chinensis var. chinensis (kiwifruit) genome highlights the challenges associated with draft genomes and gene prediction in plants.</title>
        <authorList>
            <person name="Pilkington S.M."/>
            <person name="Crowhurst R."/>
            <person name="Hilario E."/>
            <person name="Nardozza S."/>
            <person name="Fraser L."/>
            <person name="Peng Y."/>
            <person name="Gunaseelan K."/>
            <person name="Simpson R."/>
            <person name="Tahir J."/>
            <person name="Deroles S.C."/>
            <person name="Templeton K."/>
            <person name="Luo Z."/>
            <person name="Davy M."/>
            <person name="Cheng C."/>
            <person name="McNeilage M."/>
            <person name="Scaglione D."/>
            <person name="Liu Y."/>
            <person name="Zhang Q."/>
            <person name="Datson P."/>
            <person name="De Silva N."/>
            <person name="Gardiner S.E."/>
            <person name="Bassett H."/>
            <person name="Chagne D."/>
            <person name="McCallum J."/>
            <person name="Dzierzon H."/>
            <person name="Deng C."/>
            <person name="Wang Y.Y."/>
            <person name="Barron L."/>
            <person name="Manako K."/>
            <person name="Bowen J."/>
            <person name="Foster T.M."/>
            <person name="Erridge Z.A."/>
            <person name="Tiffin H."/>
            <person name="Waite C.N."/>
            <person name="Davies K.M."/>
            <person name="Grierson E.P."/>
            <person name="Laing W.A."/>
            <person name="Kirk R."/>
            <person name="Chen X."/>
            <person name="Wood M."/>
            <person name="Montefiori M."/>
            <person name="Brummell D.A."/>
            <person name="Schwinn K.E."/>
            <person name="Catanach A."/>
            <person name="Fullerton C."/>
            <person name="Li D."/>
            <person name="Meiyalaghan S."/>
            <person name="Nieuwenhuizen N."/>
            <person name="Read N."/>
            <person name="Prakash R."/>
            <person name="Hunter D."/>
            <person name="Zhang H."/>
            <person name="McKenzie M."/>
            <person name="Knabel M."/>
            <person name="Harris A."/>
            <person name="Allan A.C."/>
            <person name="Gleave A."/>
            <person name="Chen A."/>
            <person name="Janssen B.J."/>
            <person name="Plunkett B."/>
            <person name="Ampomah-Dwamena C."/>
            <person name="Voogd C."/>
            <person name="Leif D."/>
            <person name="Lafferty D."/>
            <person name="Souleyre E.J.F."/>
            <person name="Varkonyi-Gasic E."/>
            <person name="Gambi F."/>
            <person name="Hanley J."/>
            <person name="Yao J.L."/>
            <person name="Cheung J."/>
            <person name="David K.M."/>
            <person name="Warren B."/>
            <person name="Marsh K."/>
            <person name="Snowden K.C."/>
            <person name="Lin-Wang K."/>
            <person name="Brian L."/>
            <person name="Martinez-Sanchez M."/>
            <person name="Wang M."/>
            <person name="Ileperuma N."/>
            <person name="Macnee N."/>
            <person name="Campin R."/>
            <person name="McAtee P."/>
            <person name="Drummond R.S.M."/>
            <person name="Espley R.V."/>
            <person name="Ireland H.S."/>
            <person name="Wu R."/>
            <person name="Atkinson R.G."/>
            <person name="Karunairetnam S."/>
            <person name="Bulley S."/>
            <person name="Chunkath S."/>
            <person name="Hanley Z."/>
            <person name="Storey R."/>
            <person name="Thrimawithana A.H."/>
            <person name="Thomson S."/>
            <person name="David C."/>
            <person name="Testolin R."/>
            <person name="Huang H."/>
            <person name="Hellens R.P."/>
            <person name="Schaffer R.J."/>
        </authorList>
    </citation>
    <scope>NUCLEOTIDE SEQUENCE [LARGE SCALE GENOMIC DNA]</scope>
    <source>
        <strain evidence="3">cv. Red5</strain>
    </source>
</reference>
<dbReference type="CDD" id="cd09272">
    <property type="entry name" value="RNase_HI_RT_Ty1"/>
    <property type="match status" value="1"/>
</dbReference>
<evidence type="ECO:0000313" key="3">
    <source>
        <dbReference type="Proteomes" id="UP000241394"/>
    </source>
</evidence>
<dbReference type="PANTHER" id="PTHR11439">
    <property type="entry name" value="GAG-POL-RELATED RETROTRANSPOSON"/>
    <property type="match status" value="1"/>
</dbReference>
<proteinExistence type="predicted"/>
<dbReference type="SUPFAM" id="SSF56672">
    <property type="entry name" value="DNA/RNA polymerases"/>
    <property type="match status" value="1"/>
</dbReference>
<feature type="domain" description="Reverse transcriptase Ty1/copia-type" evidence="1">
    <location>
        <begin position="8"/>
        <end position="65"/>
    </location>
</feature>
<name>A0A2R6QWL5_ACTCC</name>
<protein>
    <submittedName>
        <fullName evidence="2">Reverse transcriptase, RNA-dependent DNA polymerase protein</fullName>
    </submittedName>
</protein>
<gene>
    <name evidence="2" type="ORF">CEY00_Acc13635</name>
</gene>
<comment type="caution">
    <text evidence="2">The sequence shown here is derived from an EMBL/GenBank/DDBJ whole genome shotgun (WGS) entry which is preliminary data.</text>
</comment>
<keyword evidence="2" id="KW-0695">RNA-directed DNA polymerase</keyword>
<keyword evidence="2" id="KW-0808">Transferase</keyword>
<dbReference type="OMA" id="PEYCAMA"/>
<organism evidence="2 3">
    <name type="scientific">Actinidia chinensis var. chinensis</name>
    <name type="common">Chinese soft-hair kiwi</name>
    <dbReference type="NCBI Taxonomy" id="1590841"/>
    <lineage>
        <taxon>Eukaryota</taxon>
        <taxon>Viridiplantae</taxon>
        <taxon>Streptophyta</taxon>
        <taxon>Embryophyta</taxon>
        <taxon>Tracheophyta</taxon>
        <taxon>Spermatophyta</taxon>
        <taxon>Magnoliopsida</taxon>
        <taxon>eudicotyledons</taxon>
        <taxon>Gunneridae</taxon>
        <taxon>Pentapetalae</taxon>
        <taxon>asterids</taxon>
        <taxon>Ericales</taxon>
        <taxon>Actinidiaceae</taxon>
        <taxon>Actinidia</taxon>
    </lineage>
</organism>
<sequence length="243" mass="27727">MDALLHNWTWDLVALPKGERTVGCKWVLNVKSLADDLFDRYKARLVAKGFTQNSGKDFGATFVPVKCDLKMSFDIKDLYRLRYFLGYMYAWGRLASTPMVINLRISTESEELLPDPSIYQRLVGRLIYLTNTRPDLTFVVSVMRLFCFTDADYAGSKSDKYSTSGFCTFYGSHLISWKSKKQLIVSWSSAEPEYCAMAQGIKGEWIIEVNEDSGGGGIGSRKMVVEMEGGCRTGGWCIWWWWQ</sequence>
<keyword evidence="2" id="KW-0548">Nucleotidyltransferase</keyword>
<dbReference type="Pfam" id="PF07727">
    <property type="entry name" value="RVT_2"/>
    <property type="match status" value="1"/>
</dbReference>
<dbReference type="InterPro" id="IPR013103">
    <property type="entry name" value="RVT_2"/>
</dbReference>
<evidence type="ECO:0000313" key="2">
    <source>
        <dbReference type="EMBL" id="PSS16136.1"/>
    </source>
</evidence>
<dbReference type="Proteomes" id="UP000241394">
    <property type="component" value="Chromosome LG12"/>
</dbReference>
<dbReference type="GO" id="GO:0003964">
    <property type="term" value="F:RNA-directed DNA polymerase activity"/>
    <property type="evidence" value="ECO:0007669"/>
    <property type="project" value="UniProtKB-KW"/>
</dbReference>
<keyword evidence="3" id="KW-1185">Reference proteome</keyword>
<dbReference type="AlphaFoldDB" id="A0A2R6QWL5"/>
<dbReference type="OrthoDB" id="414945at2759"/>
<dbReference type="PANTHER" id="PTHR11439:SF467">
    <property type="entry name" value="INTEGRASE CATALYTIC DOMAIN-CONTAINING PROTEIN"/>
    <property type="match status" value="1"/>
</dbReference>
<dbReference type="InterPro" id="IPR043502">
    <property type="entry name" value="DNA/RNA_pol_sf"/>
</dbReference>
<dbReference type="STRING" id="1590841.A0A2R6QWL5"/>
<evidence type="ECO:0000259" key="1">
    <source>
        <dbReference type="Pfam" id="PF07727"/>
    </source>
</evidence>
<accession>A0A2R6QWL5</accession>
<dbReference type="InParanoid" id="A0A2R6QWL5"/>
<dbReference type="EMBL" id="NKQK01000012">
    <property type="protein sequence ID" value="PSS16136.1"/>
    <property type="molecule type" value="Genomic_DNA"/>
</dbReference>
<dbReference type="Gramene" id="PSS16136">
    <property type="protein sequence ID" value="PSS16136"/>
    <property type="gene ID" value="CEY00_Acc13635"/>
</dbReference>
<reference evidence="2 3" key="1">
    <citation type="submission" date="2017-07" db="EMBL/GenBank/DDBJ databases">
        <title>An improved, manually edited Actinidia chinensis var. chinensis (kiwifruit) genome highlights the challenges associated with draft genomes and gene prediction in plants.</title>
        <authorList>
            <person name="Pilkington S."/>
            <person name="Crowhurst R."/>
            <person name="Hilario E."/>
            <person name="Nardozza S."/>
            <person name="Fraser L."/>
            <person name="Peng Y."/>
            <person name="Gunaseelan K."/>
            <person name="Simpson R."/>
            <person name="Tahir J."/>
            <person name="Deroles S."/>
            <person name="Templeton K."/>
            <person name="Luo Z."/>
            <person name="Davy M."/>
            <person name="Cheng C."/>
            <person name="Mcneilage M."/>
            <person name="Scaglione D."/>
            <person name="Liu Y."/>
            <person name="Zhang Q."/>
            <person name="Datson P."/>
            <person name="De Silva N."/>
            <person name="Gardiner S."/>
            <person name="Bassett H."/>
            <person name="Chagne D."/>
            <person name="Mccallum J."/>
            <person name="Dzierzon H."/>
            <person name="Deng C."/>
            <person name="Wang Y.-Y."/>
            <person name="Barron N."/>
            <person name="Manako K."/>
            <person name="Bowen J."/>
            <person name="Foster T."/>
            <person name="Erridge Z."/>
            <person name="Tiffin H."/>
            <person name="Waite C."/>
            <person name="Davies K."/>
            <person name="Grierson E."/>
            <person name="Laing W."/>
            <person name="Kirk R."/>
            <person name="Chen X."/>
            <person name="Wood M."/>
            <person name="Montefiori M."/>
            <person name="Brummell D."/>
            <person name="Schwinn K."/>
            <person name="Catanach A."/>
            <person name="Fullerton C."/>
            <person name="Li D."/>
            <person name="Meiyalaghan S."/>
            <person name="Nieuwenhuizen N."/>
            <person name="Read N."/>
            <person name="Prakash R."/>
            <person name="Hunter D."/>
            <person name="Zhang H."/>
            <person name="Mckenzie M."/>
            <person name="Knabel M."/>
            <person name="Harris A."/>
            <person name="Allan A."/>
            <person name="Chen A."/>
            <person name="Janssen B."/>
            <person name="Plunkett B."/>
            <person name="Dwamena C."/>
            <person name="Voogd C."/>
            <person name="Leif D."/>
            <person name="Lafferty D."/>
            <person name="Souleyre E."/>
            <person name="Varkonyi-Gasic E."/>
            <person name="Gambi F."/>
            <person name="Hanley J."/>
            <person name="Yao J.-L."/>
            <person name="Cheung J."/>
            <person name="David K."/>
            <person name="Warren B."/>
            <person name="Marsh K."/>
            <person name="Snowden K."/>
            <person name="Lin-Wang K."/>
            <person name="Brian L."/>
            <person name="Martinez-Sanchez M."/>
            <person name="Wang M."/>
            <person name="Ileperuma N."/>
            <person name="Macnee N."/>
            <person name="Campin R."/>
            <person name="Mcatee P."/>
            <person name="Drummond R."/>
            <person name="Espley R."/>
            <person name="Ireland H."/>
            <person name="Wu R."/>
            <person name="Atkinson R."/>
            <person name="Karunairetnam S."/>
            <person name="Bulley S."/>
            <person name="Chunkath S."/>
            <person name="Hanley Z."/>
            <person name="Storey R."/>
            <person name="Thrimawithana A."/>
            <person name="Thomson S."/>
            <person name="David C."/>
            <person name="Testolin R."/>
        </authorList>
    </citation>
    <scope>NUCLEOTIDE SEQUENCE [LARGE SCALE GENOMIC DNA]</scope>
    <source>
        <strain evidence="3">cv. Red5</strain>
        <tissue evidence="2">Young leaf</tissue>
    </source>
</reference>